<dbReference type="OrthoDB" id="6281275at2759"/>
<proteinExistence type="predicted"/>
<dbReference type="Gene3D" id="2.30.29.30">
    <property type="entry name" value="Pleckstrin-homology domain (PH domain)/Phosphotyrosine-binding domain (PTB)"/>
    <property type="match status" value="1"/>
</dbReference>
<dbReference type="PANTHER" id="PTHR23175">
    <property type="entry name" value="PDZ DOMAIN-CONTAINING PROTEIN"/>
    <property type="match status" value="1"/>
</dbReference>
<evidence type="ECO:0000313" key="2">
    <source>
        <dbReference type="EMBL" id="EFX62472.1"/>
    </source>
</evidence>
<dbReference type="EMBL" id="GL733567">
    <property type="protein sequence ID" value="EFX62472.1"/>
    <property type="molecule type" value="Genomic_DNA"/>
</dbReference>
<feature type="compositionally biased region" description="Low complexity" evidence="1">
    <location>
        <begin position="126"/>
        <end position="141"/>
    </location>
</feature>
<feature type="non-terminal residue" evidence="2">
    <location>
        <position position="187"/>
    </location>
</feature>
<dbReference type="AlphaFoldDB" id="E9I0K9"/>
<dbReference type="InterPro" id="IPR011993">
    <property type="entry name" value="PH-like_dom_sf"/>
</dbReference>
<keyword evidence="3" id="KW-1185">Reference proteome</keyword>
<reference evidence="2 3" key="1">
    <citation type="journal article" date="2011" name="Science">
        <title>The ecoresponsive genome of Daphnia pulex.</title>
        <authorList>
            <person name="Colbourne J.K."/>
            <person name="Pfrender M.E."/>
            <person name="Gilbert D."/>
            <person name="Thomas W.K."/>
            <person name="Tucker A."/>
            <person name="Oakley T.H."/>
            <person name="Tokishita S."/>
            <person name="Aerts A."/>
            <person name="Arnold G.J."/>
            <person name="Basu M.K."/>
            <person name="Bauer D.J."/>
            <person name="Caceres C.E."/>
            <person name="Carmel L."/>
            <person name="Casola C."/>
            <person name="Choi J.H."/>
            <person name="Detter J.C."/>
            <person name="Dong Q."/>
            <person name="Dusheyko S."/>
            <person name="Eads B.D."/>
            <person name="Frohlich T."/>
            <person name="Geiler-Samerotte K.A."/>
            <person name="Gerlach D."/>
            <person name="Hatcher P."/>
            <person name="Jogdeo S."/>
            <person name="Krijgsveld J."/>
            <person name="Kriventseva E.V."/>
            <person name="Kultz D."/>
            <person name="Laforsch C."/>
            <person name="Lindquist E."/>
            <person name="Lopez J."/>
            <person name="Manak J.R."/>
            <person name="Muller J."/>
            <person name="Pangilinan J."/>
            <person name="Patwardhan R.P."/>
            <person name="Pitluck S."/>
            <person name="Pritham E.J."/>
            <person name="Rechtsteiner A."/>
            <person name="Rho M."/>
            <person name="Rogozin I.B."/>
            <person name="Sakarya O."/>
            <person name="Salamov A."/>
            <person name="Schaack S."/>
            <person name="Shapiro H."/>
            <person name="Shiga Y."/>
            <person name="Skalitzky C."/>
            <person name="Smith Z."/>
            <person name="Souvorov A."/>
            <person name="Sung W."/>
            <person name="Tang Z."/>
            <person name="Tsuchiya D."/>
            <person name="Tu H."/>
            <person name="Vos H."/>
            <person name="Wang M."/>
            <person name="Wolf Y.I."/>
            <person name="Yamagata H."/>
            <person name="Yamada T."/>
            <person name="Ye Y."/>
            <person name="Shaw J.R."/>
            <person name="Andrews J."/>
            <person name="Crease T.J."/>
            <person name="Tang H."/>
            <person name="Lucas S.M."/>
            <person name="Robertson H.M."/>
            <person name="Bork P."/>
            <person name="Koonin E.V."/>
            <person name="Zdobnov E.M."/>
            <person name="Grigoriev I.V."/>
            <person name="Lynch M."/>
            <person name="Boore J.L."/>
        </authorList>
    </citation>
    <scope>NUCLEOTIDE SEQUENCE [LARGE SCALE GENOMIC DNA]</scope>
</reference>
<protein>
    <recommendedName>
        <fullName evidence="4">PH domain-containing protein</fullName>
    </recommendedName>
</protein>
<sequence length="187" mass="21098">DCPVEWQRGMSTGLLDPMIPMDTIFVKHVTRRSAHQPHSIQKLRSLFGDTKVSLTSKSQQHGGGGDSSGAHPPSPSEAKGREGWLYVKQTIIDCRRSTDRSWRQMWTRIRSGTVHFTRDRNTAMASNGNNSYSSYNSNSGSTPGAGTDDMMIDLRGCTVEVAVYYTKRKNVLRRVFRFLEFLEFFNG</sequence>
<dbReference type="KEGG" id="dpx:DAPPUDRAFT_270361"/>
<evidence type="ECO:0000313" key="3">
    <source>
        <dbReference type="Proteomes" id="UP000000305"/>
    </source>
</evidence>
<organism evidence="2 3">
    <name type="scientific">Daphnia pulex</name>
    <name type="common">Water flea</name>
    <dbReference type="NCBI Taxonomy" id="6669"/>
    <lineage>
        <taxon>Eukaryota</taxon>
        <taxon>Metazoa</taxon>
        <taxon>Ecdysozoa</taxon>
        <taxon>Arthropoda</taxon>
        <taxon>Crustacea</taxon>
        <taxon>Branchiopoda</taxon>
        <taxon>Diplostraca</taxon>
        <taxon>Cladocera</taxon>
        <taxon>Anomopoda</taxon>
        <taxon>Daphniidae</taxon>
        <taxon>Daphnia</taxon>
    </lineage>
</organism>
<feature type="region of interest" description="Disordered" evidence="1">
    <location>
        <begin position="121"/>
        <end position="142"/>
    </location>
</feature>
<dbReference type="Proteomes" id="UP000000305">
    <property type="component" value="Unassembled WGS sequence"/>
</dbReference>
<feature type="region of interest" description="Disordered" evidence="1">
    <location>
        <begin position="54"/>
        <end position="80"/>
    </location>
</feature>
<dbReference type="PANTHER" id="PTHR23175:SF23">
    <property type="entry name" value="PDZ DOMAIN-CONTAINING PROTEIN"/>
    <property type="match status" value="1"/>
</dbReference>
<gene>
    <name evidence="2" type="ORF">DAPPUDRAFT_270361</name>
</gene>
<evidence type="ECO:0000256" key="1">
    <source>
        <dbReference type="SAM" id="MobiDB-lite"/>
    </source>
</evidence>
<dbReference type="SUPFAM" id="SSF50729">
    <property type="entry name" value="PH domain-like"/>
    <property type="match status" value="1"/>
</dbReference>
<dbReference type="InParanoid" id="E9I0K9"/>
<name>E9I0K9_DAPPU</name>
<dbReference type="HOGENOM" id="CLU_1451086_0_0_1"/>
<accession>E9I0K9</accession>
<evidence type="ECO:0008006" key="4">
    <source>
        <dbReference type="Google" id="ProtNLM"/>
    </source>
</evidence>